<comment type="caution">
    <text evidence="1">The sequence shown here is derived from an EMBL/GenBank/DDBJ whole genome shotgun (WGS) entry which is preliminary data.</text>
</comment>
<reference evidence="2" key="1">
    <citation type="journal article" date="2019" name="Int. J. Syst. Evol. Microbiol.">
        <title>The Global Catalogue of Microorganisms (GCM) 10K type strain sequencing project: providing services to taxonomists for standard genome sequencing and annotation.</title>
        <authorList>
            <consortium name="The Broad Institute Genomics Platform"/>
            <consortium name="The Broad Institute Genome Sequencing Center for Infectious Disease"/>
            <person name="Wu L."/>
            <person name="Ma J."/>
        </authorList>
    </citation>
    <scope>NUCLEOTIDE SEQUENCE [LARGE SCALE GENOMIC DNA]</scope>
    <source>
        <strain evidence="2">KCTC 52094</strain>
    </source>
</reference>
<dbReference type="Proteomes" id="UP001595593">
    <property type="component" value="Unassembled WGS sequence"/>
</dbReference>
<organism evidence="1 2">
    <name type="scientific">Teichococcus globiformis</name>
    <dbReference type="NCBI Taxonomy" id="2307229"/>
    <lineage>
        <taxon>Bacteria</taxon>
        <taxon>Pseudomonadati</taxon>
        <taxon>Pseudomonadota</taxon>
        <taxon>Alphaproteobacteria</taxon>
        <taxon>Acetobacterales</taxon>
        <taxon>Roseomonadaceae</taxon>
        <taxon>Roseomonas</taxon>
    </lineage>
</organism>
<evidence type="ECO:0000313" key="2">
    <source>
        <dbReference type="Proteomes" id="UP001595593"/>
    </source>
</evidence>
<sequence>MFRRPILLLVLILIAAVIGGLLVLAAFPPEVTPTPVERTIPNDRFGPR</sequence>
<accession>A0ABV7FUR9</accession>
<protein>
    <submittedName>
        <fullName evidence="1">Uncharacterized protein</fullName>
    </submittedName>
</protein>
<dbReference type="EMBL" id="JBHRTN010000004">
    <property type="protein sequence ID" value="MFC3123945.1"/>
    <property type="molecule type" value="Genomic_DNA"/>
</dbReference>
<evidence type="ECO:0000313" key="1">
    <source>
        <dbReference type="EMBL" id="MFC3123945.1"/>
    </source>
</evidence>
<gene>
    <name evidence="1" type="ORF">ACFOD4_02635</name>
</gene>
<proteinExistence type="predicted"/>
<dbReference type="RefSeq" id="WP_379593324.1">
    <property type="nucleotide sequence ID" value="NZ_JBHRTN010000004.1"/>
</dbReference>
<name>A0ABV7FUR9_9PROT</name>
<keyword evidence="2" id="KW-1185">Reference proteome</keyword>